<evidence type="ECO:0000313" key="1">
    <source>
        <dbReference type="EMBL" id="ADD44347.1"/>
    </source>
</evidence>
<dbReference type="eggNOG" id="ENOG50331Q2">
    <property type="taxonomic scope" value="Bacteria"/>
</dbReference>
<dbReference type="AlphaFoldDB" id="D3Q7K5"/>
<gene>
    <name evidence="1" type="ordered locus">Snas_4704</name>
</gene>
<sequence length="81" mass="8942">MFGLLLAPVLGVVRLAELIHREAERQYRDPAAVMGALEAVDAARRNGELSETEAEQAERELLARLYPPRPAGSLLPPSHER</sequence>
<protein>
    <submittedName>
        <fullName evidence="1">Gas vesicle G</fullName>
    </submittedName>
</protein>
<dbReference type="Pfam" id="PF05120">
    <property type="entry name" value="GvpG"/>
    <property type="match status" value="1"/>
</dbReference>
<evidence type="ECO:0000313" key="2">
    <source>
        <dbReference type="Proteomes" id="UP000000844"/>
    </source>
</evidence>
<name>D3Q7K5_STANL</name>
<dbReference type="InterPro" id="IPR007804">
    <property type="entry name" value="GvpG"/>
</dbReference>
<reference evidence="1 2" key="1">
    <citation type="journal article" date="2009" name="Stand. Genomic Sci.">
        <title>Complete genome sequence of Stackebrandtia nassauensis type strain (LLR-40K-21).</title>
        <authorList>
            <person name="Munk C."/>
            <person name="Lapidus A."/>
            <person name="Copeland A."/>
            <person name="Jando M."/>
            <person name="Mayilraj S."/>
            <person name="Glavina Del Rio T."/>
            <person name="Nolan M."/>
            <person name="Chen F."/>
            <person name="Lucas S."/>
            <person name="Tice H."/>
            <person name="Cheng J.F."/>
            <person name="Han C."/>
            <person name="Detter J.C."/>
            <person name="Bruce D."/>
            <person name="Goodwin L."/>
            <person name="Chain P."/>
            <person name="Pitluck S."/>
            <person name="Goker M."/>
            <person name="Ovchinikova G."/>
            <person name="Pati A."/>
            <person name="Ivanova N."/>
            <person name="Mavromatis K."/>
            <person name="Chen A."/>
            <person name="Palaniappan K."/>
            <person name="Land M."/>
            <person name="Hauser L."/>
            <person name="Chang Y.J."/>
            <person name="Jeffries C.D."/>
            <person name="Bristow J."/>
            <person name="Eisen J.A."/>
            <person name="Markowitz V."/>
            <person name="Hugenholtz P."/>
            <person name="Kyrpides N.C."/>
            <person name="Klenk H.P."/>
        </authorList>
    </citation>
    <scope>NUCLEOTIDE SEQUENCE [LARGE SCALE GENOMIC DNA]</scope>
    <source>
        <strain evidence="2">DSM 44728 / CIP 108903 / NRRL B-16338 / NBRC 102104 / LLR-40K-21</strain>
    </source>
</reference>
<dbReference type="OrthoDB" id="3541554at2"/>
<dbReference type="STRING" id="446470.Snas_4704"/>
<organism evidence="1 2">
    <name type="scientific">Stackebrandtia nassauensis (strain DSM 44728 / CIP 108903 / NRRL B-16338 / NBRC 102104 / LLR-40K-21)</name>
    <dbReference type="NCBI Taxonomy" id="446470"/>
    <lineage>
        <taxon>Bacteria</taxon>
        <taxon>Bacillati</taxon>
        <taxon>Actinomycetota</taxon>
        <taxon>Actinomycetes</taxon>
        <taxon>Glycomycetales</taxon>
        <taxon>Glycomycetaceae</taxon>
        <taxon>Stackebrandtia</taxon>
    </lineage>
</organism>
<dbReference type="Proteomes" id="UP000000844">
    <property type="component" value="Chromosome"/>
</dbReference>
<dbReference type="KEGG" id="sna:Snas_4704"/>
<dbReference type="RefSeq" id="WP_013019918.1">
    <property type="nucleotide sequence ID" value="NC_013947.1"/>
</dbReference>
<dbReference type="EMBL" id="CP001778">
    <property type="protein sequence ID" value="ADD44347.1"/>
    <property type="molecule type" value="Genomic_DNA"/>
</dbReference>
<dbReference type="HOGENOM" id="CLU_162460_1_0_11"/>
<keyword evidence="2" id="KW-1185">Reference proteome</keyword>
<accession>D3Q7K5</accession>
<proteinExistence type="predicted"/>